<organism evidence="1">
    <name type="scientific">Octopus bimaculoides</name>
    <name type="common">California two-spotted octopus</name>
    <dbReference type="NCBI Taxonomy" id="37653"/>
    <lineage>
        <taxon>Eukaryota</taxon>
        <taxon>Metazoa</taxon>
        <taxon>Spiralia</taxon>
        <taxon>Lophotrochozoa</taxon>
        <taxon>Mollusca</taxon>
        <taxon>Cephalopoda</taxon>
        <taxon>Coleoidea</taxon>
        <taxon>Octopodiformes</taxon>
        <taxon>Octopoda</taxon>
        <taxon>Incirrata</taxon>
        <taxon>Octopodidae</taxon>
        <taxon>Octopus</taxon>
    </lineage>
</organism>
<dbReference type="AlphaFoldDB" id="A0A0L8H7U9"/>
<accession>A0A0L8H7U9</accession>
<name>A0A0L8H7U9_OCTBM</name>
<protein>
    <submittedName>
        <fullName evidence="1">Uncharacterized protein</fullName>
    </submittedName>
</protein>
<reference evidence="1" key="1">
    <citation type="submission" date="2015-07" db="EMBL/GenBank/DDBJ databases">
        <title>MeaNS - Measles Nucleotide Surveillance Program.</title>
        <authorList>
            <person name="Tran T."/>
            <person name="Druce J."/>
        </authorList>
    </citation>
    <scope>NUCLEOTIDE SEQUENCE</scope>
    <source>
        <strain evidence="1">UCB-OBI-ISO-001</strain>
        <tissue evidence="1">Gonad</tissue>
    </source>
</reference>
<gene>
    <name evidence="1" type="ORF">OCBIM_22021305mg</name>
</gene>
<proteinExistence type="predicted"/>
<sequence>MLYYLGKMLLAMSFGLQGYSESDVYGHTRVIHVTVSQLSVNIQERSIPLITITWNLKKPTGEVGRREKCMLSSHSVISTLYNKYF</sequence>
<dbReference type="EMBL" id="KQ419026">
    <property type="protein sequence ID" value="KOF84840.1"/>
    <property type="molecule type" value="Genomic_DNA"/>
</dbReference>
<evidence type="ECO:0000313" key="1">
    <source>
        <dbReference type="EMBL" id="KOF84840.1"/>
    </source>
</evidence>